<dbReference type="Pfam" id="PF00534">
    <property type="entry name" value="Glycos_transf_1"/>
    <property type="match status" value="1"/>
</dbReference>
<evidence type="ECO:0000256" key="1">
    <source>
        <dbReference type="ARBA" id="ARBA00022676"/>
    </source>
</evidence>
<keyword evidence="5" id="KW-1185">Reference proteome</keyword>
<gene>
    <name evidence="4" type="ORF">SAE01_10660</name>
</gene>
<evidence type="ECO:0000256" key="2">
    <source>
        <dbReference type="ARBA" id="ARBA00022679"/>
    </source>
</evidence>
<dbReference type="PANTHER" id="PTHR12526:SF629">
    <property type="entry name" value="TEICHURONIC ACID BIOSYNTHESIS GLYCOSYLTRANSFERASE TUAH-RELATED"/>
    <property type="match status" value="1"/>
</dbReference>
<dbReference type="Proteomes" id="UP000321513">
    <property type="component" value="Unassembled WGS sequence"/>
</dbReference>
<keyword evidence="1" id="KW-0328">Glycosyltransferase</keyword>
<dbReference type="PANTHER" id="PTHR12526">
    <property type="entry name" value="GLYCOSYLTRANSFERASE"/>
    <property type="match status" value="1"/>
</dbReference>
<accession>A0A512B9D2</accession>
<dbReference type="GO" id="GO:0016757">
    <property type="term" value="F:glycosyltransferase activity"/>
    <property type="evidence" value="ECO:0007669"/>
    <property type="project" value="UniProtKB-KW"/>
</dbReference>
<evidence type="ECO:0000313" key="5">
    <source>
        <dbReference type="Proteomes" id="UP000321513"/>
    </source>
</evidence>
<keyword evidence="2" id="KW-0808">Transferase</keyword>
<evidence type="ECO:0000259" key="3">
    <source>
        <dbReference type="Pfam" id="PF00534"/>
    </source>
</evidence>
<dbReference type="SUPFAM" id="SSF53756">
    <property type="entry name" value="UDP-Glycosyltransferase/glycogen phosphorylase"/>
    <property type="match status" value="1"/>
</dbReference>
<sequence>MYLEFNLRLFLHLLFISTDCYVSIDLDTIIPNYFASVLRKKKRVYDAHELFTELKEIVIRPTIQKAWLKIERFAVPKFTHGYTVNEFIAAELARKYRVEYGVVRNLPKLMKAEVDGKEDRLIIYQGAVNEGRSFETLIPAMKDVDAKMIICGDGNFFNQVIELIKKEGVEEKVELLGMVPPDELKKITPTARVAVMLFEGTGLNQYQSLANRFFDYIMAGVPQVCVNYPQYKILNEQYNVASLISDTSPATIAHALNNVLDDDVYYNTLRNNCLIAREDLNWQNEEKILLDFYERLFS</sequence>
<protein>
    <recommendedName>
        <fullName evidence="3">Glycosyl transferase family 1 domain-containing protein</fullName>
    </recommendedName>
</protein>
<dbReference type="AlphaFoldDB" id="A0A512B9D2"/>
<dbReference type="OrthoDB" id="9813214at2"/>
<feature type="domain" description="Glycosyl transferase family 1" evidence="3">
    <location>
        <begin position="112"/>
        <end position="272"/>
    </location>
</feature>
<name>A0A512B9D2_9BACT</name>
<proteinExistence type="predicted"/>
<dbReference type="InterPro" id="IPR001296">
    <property type="entry name" value="Glyco_trans_1"/>
</dbReference>
<dbReference type="EMBL" id="BJYT01000002">
    <property type="protein sequence ID" value="GEO08570.1"/>
    <property type="molecule type" value="Genomic_DNA"/>
</dbReference>
<organism evidence="4 5">
    <name type="scientific">Segetibacter aerophilus</name>
    <dbReference type="NCBI Taxonomy" id="670293"/>
    <lineage>
        <taxon>Bacteria</taxon>
        <taxon>Pseudomonadati</taxon>
        <taxon>Bacteroidota</taxon>
        <taxon>Chitinophagia</taxon>
        <taxon>Chitinophagales</taxon>
        <taxon>Chitinophagaceae</taxon>
        <taxon>Segetibacter</taxon>
    </lineage>
</organism>
<reference evidence="4 5" key="1">
    <citation type="submission" date="2019-07" db="EMBL/GenBank/DDBJ databases">
        <title>Whole genome shotgun sequence of Segetibacter aerophilus NBRC 106135.</title>
        <authorList>
            <person name="Hosoyama A."/>
            <person name="Uohara A."/>
            <person name="Ohji S."/>
            <person name="Ichikawa N."/>
        </authorList>
    </citation>
    <scope>NUCLEOTIDE SEQUENCE [LARGE SCALE GENOMIC DNA]</scope>
    <source>
        <strain evidence="4 5">NBRC 106135</strain>
    </source>
</reference>
<comment type="caution">
    <text evidence="4">The sequence shown here is derived from an EMBL/GenBank/DDBJ whole genome shotgun (WGS) entry which is preliminary data.</text>
</comment>
<evidence type="ECO:0000313" key="4">
    <source>
        <dbReference type="EMBL" id="GEO08570.1"/>
    </source>
</evidence>
<dbReference type="Gene3D" id="3.40.50.2000">
    <property type="entry name" value="Glycogen Phosphorylase B"/>
    <property type="match status" value="1"/>
</dbReference>